<sequence>MVDLREVMTRAADLLGWPPGGRCTKTSSAKLSTPKVSAALNRRFIEPQTADTLARLRAA</sequence>
<evidence type="ECO:0000313" key="1">
    <source>
        <dbReference type="EMBL" id="TMR27112.1"/>
    </source>
</evidence>
<evidence type="ECO:0000313" key="2">
    <source>
        <dbReference type="Proteomes" id="UP000306628"/>
    </source>
</evidence>
<dbReference type="Proteomes" id="UP000306628">
    <property type="component" value="Unassembled WGS sequence"/>
</dbReference>
<comment type="caution">
    <text evidence="1">The sequence shown here is derived from an EMBL/GenBank/DDBJ whole genome shotgun (WGS) entry which is preliminary data.</text>
</comment>
<accession>A0A5S4G2N1</accession>
<reference evidence="1 2" key="1">
    <citation type="submission" date="2019-05" db="EMBL/GenBank/DDBJ databases">
        <title>Draft genome sequence of Nonomuraea zeae DSM 100528.</title>
        <authorList>
            <person name="Saricaoglu S."/>
            <person name="Isik K."/>
        </authorList>
    </citation>
    <scope>NUCLEOTIDE SEQUENCE [LARGE SCALE GENOMIC DNA]</scope>
    <source>
        <strain evidence="1 2">DSM 100528</strain>
    </source>
</reference>
<proteinExistence type="predicted"/>
<protein>
    <submittedName>
        <fullName evidence="1">Uncharacterized protein</fullName>
    </submittedName>
</protein>
<dbReference type="EMBL" id="VCKX01000177">
    <property type="protein sequence ID" value="TMR27112.1"/>
    <property type="molecule type" value="Genomic_DNA"/>
</dbReference>
<dbReference type="RefSeq" id="WP_138695082.1">
    <property type="nucleotide sequence ID" value="NZ_JBHSAZ010000043.1"/>
</dbReference>
<dbReference type="AlphaFoldDB" id="A0A5S4G2N1"/>
<name>A0A5S4G2N1_9ACTN</name>
<organism evidence="1 2">
    <name type="scientific">Nonomuraea zeae</name>
    <dbReference type="NCBI Taxonomy" id="1642303"/>
    <lineage>
        <taxon>Bacteria</taxon>
        <taxon>Bacillati</taxon>
        <taxon>Actinomycetota</taxon>
        <taxon>Actinomycetes</taxon>
        <taxon>Streptosporangiales</taxon>
        <taxon>Streptosporangiaceae</taxon>
        <taxon>Nonomuraea</taxon>
    </lineage>
</organism>
<dbReference type="OrthoDB" id="9796019at2"/>
<keyword evidence="2" id="KW-1185">Reference proteome</keyword>
<gene>
    <name evidence="1" type="ORF">ETD85_40220</name>
</gene>